<evidence type="ECO:0000256" key="1">
    <source>
        <dbReference type="SAM" id="MobiDB-lite"/>
    </source>
</evidence>
<feature type="region of interest" description="Disordered" evidence="1">
    <location>
        <begin position="97"/>
        <end position="119"/>
    </location>
</feature>
<reference evidence="3" key="1">
    <citation type="submission" date="2020-03" db="EMBL/GenBank/DDBJ databases">
        <authorList>
            <person name="He L."/>
        </authorList>
    </citation>
    <scope>NUCLEOTIDE SEQUENCE</scope>
    <source>
        <strain evidence="3">CkLH20</strain>
    </source>
</reference>
<feature type="transmembrane region" description="Helical" evidence="2">
    <location>
        <begin position="845"/>
        <end position="870"/>
    </location>
</feature>
<feature type="transmembrane region" description="Helical" evidence="2">
    <location>
        <begin position="808"/>
        <end position="825"/>
    </location>
</feature>
<keyword evidence="2" id="KW-1133">Transmembrane helix</keyword>
<keyword evidence="2" id="KW-0812">Transmembrane</keyword>
<feature type="region of interest" description="Disordered" evidence="1">
    <location>
        <begin position="330"/>
        <end position="359"/>
    </location>
</feature>
<evidence type="ECO:0008006" key="5">
    <source>
        <dbReference type="Google" id="ProtNLM"/>
    </source>
</evidence>
<dbReference type="AlphaFoldDB" id="A0A9P6I0F0"/>
<evidence type="ECO:0000313" key="4">
    <source>
        <dbReference type="Proteomes" id="UP000781932"/>
    </source>
</evidence>
<proteinExistence type="predicted"/>
<comment type="caution">
    <text evidence="3">The sequence shown here is derived from an EMBL/GenBank/DDBJ whole genome shotgun (WGS) entry which is preliminary data.</text>
</comment>
<sequence length="936" mass="107074">MEEVETEIGEGASAPPVQPDAIAVVVSVFVNGKAVPWPAGQANASFTELTTQRLESKSSVEVVTAYKMIHLEKSKADWKDFLIPPVVADVNKHLKTSSEDQKDRYQVQDKPKTNDKPFTKFDSREVQRKILQRFTVENDVSKKRMLAMTRSLRETRFLFHASDTALFYGIEWDFFLKETPFKEVWENTIQAQIHHSENSETVWDNSIRYALAIMMGTRGISINTRLPHELVRSSLDVLFRATSPNGLFNGRLDEITKEPALFSGEMDRDFYFRATFEIPYIFLTHGRGIQLRLKIKSEKSSSLPEPNEMRAAPHSSLDEVVDLMMTAQPKRHSASTGMDGDPWSPTHSSTLNLQGQSESLQEKKATKTLTMKKSMPFNSLVDQSSIVELDEEWLYNYPPFFTDRELTDVDLKEEVGRIIEPTEGDASGAVVTRAAHAYIAKYDALTADENVPLPEASFNLLESINPDPYFNAKWAGVKSPLGPPPWASHGTRVWIADVLEQKSFAKQQGAENVEFFEVSNNLDLWKKLASPRTSIKAKKRFIWLPDADHEMALVCCLTSPSPEKAAVSLFFDRHAHYENFFSEKTTMIYNTWESELHLSFYRLVDESYQTTKEQIPESSILPLSSNEYRRVINELEGTTSLRIRVLQNHLGNIQSLRETLKTSQEQLRDDIGFYGAENIRFFTYVTAVFLPLGFAASIFSMSEEPPEGVLRPMVICSVIALVLTFVALANAKRLNAIVKEVSMFVTRYSLSKMSTSPLMAGHKRRKREQRDRRIQHAEEAKVENPSGSNRPGSPSRASRVTKARDEQISWWFWFWLAYFFIEFPARRVLVAYRSLSKKEVTKWTTYVHVIIGVLILPVFIVSFILQLLVYNVVDFAKYLWEALMQYMESHDPNETKNFERHLNWLTYPMDPKCRPFKGKLQELKKSKDEASSKAPS</sequence>
<dbReference type="Proteomes" id="UP000781932">
    <property type="component" value="Unassembled WGS sequence"/>
</dbReference>
<evidence type="ECO:0000313" key="3">
    <source>
        <dbReference type="EMBL" id="KAF9875003.1"/>
    </source>
</evidence>
<evidence type="ECO:0000256" key="2">
    <source>
        <dbReference type="SAM" id="Phobius"/>
    </source>
</evidence>
<keyword evidence="4" id="KW-1185">Reference proteome</keyword>
<feature type="compositionally biased region" description="Basic and acidic residues" evidence="1">
    <location>
        <begin position="768"/>
        <end position="782"/>
    </location>
</feature>
<dbReference type="RefSeq" id="XP_038744464.1">
    <property type="nucleotide sequence ID" value="XM_038890414.1"/>
</dbReference>
<reference evidence="3" key="2">
    <citation type="submission" date="2020-11" db="EMBL/GenBank/DDBJ databases">
        <title>Whole genome sequencing of Colletotrichum sp.</title>
        <authorList>
            <person name="Li H."/>
        </authorList>
    </citation>
    <scope>NUCLEOTIDE SEQUENCE</scope>
    <source>
        <strain evidence="3">CkLH20</strain>
    </source>
</reference>
<dbReference type="Gene3D" id="1.20.58.340">
    <property type="entry name" value="Magnesium transport protein CorA, transmembrane region"/>
    <property type="match status" value="1"/>
</dbReference>
<dbReference type="GeneID" id="62163488"/>
<feature type="compositionally biased region" description="Low complexity" evidence="1">
    <location>
        <begin position="784"/>
        <end position="798"/>
    </location>
</feature>
<keyword evidence="2" id="KW-0472">Membrane</keyword>
<accession>A0A9P6I0F0</accession>
<dbReference type="EMBL" id="JAATWM020000024">
    <property type="protein sequence ID" value="KAF9875003.1"/>
    <property type="molecule type" value="Genomic_DNA"/>
</dbReference>
<feature type="compositionally biased region" description="Polar residues" evidence="1">
    <location>
        <begin position="345"/>
        <end position="359"/>
    </location>
</feature>
<feature type="region of interest" description="Disordered" evidence="1">
    <location>
        <begin position="756"/>
        <end position="799"/>
    </location>
</feature>
<organism evidence="3 4">
    <name type="scientific">Colletotrichum karsti</name>
    <dbReference type="NCBI Taxonomy" id="1095194"/>
    <lineage>
        <taxon>Eukaryota</taxon>
        <taxon>Fungi</taxon>
        <taxon>Dikarya</taxon>
        <taxon>Ascomycota</taxon>
        <taxon>Pezizomycotina</taxon>
        <taxon>Sordariomycetes</taxon>
        <taxon>Hypocreomycetidae</taxon>
        <taxon>Glomerellales</taxon>
        <taxon>Glomerellaceae</taxon>
        <taxon>Colletotrichum</taxon>
        <taxon>Colletotrichum boninense species complex</taxon>
    </lineage>
</organism>
<protein>
    <recommendedName>
        <fullName evidence="5">CorA-like Mg2+ transporter</fullName>
    </recommendedName>
</protein>
<feature type="transmembrane region" description="Helical" evidence="2">
    <location>
        <begin position="708"/>
        <end position="729"/>
    </location>
</feature>
<dbReference type="OrthoDB" id="4812834at2759"/>
<gene>
    <name evidence="3" type="ORF">CkaCkLH20_07697</name>
</gene>
<name>A0A9P6I0F0_9PEZI</name>